<keyword evidence="2" id="KW-1185">Reference proteome</keyword>
<accession>A0A8J4WDS3</accession>
<organism evidence="1 2">
    <name type="scientific">Paragonimus heterotremus</name>
    <dbReference type="NCBI Taxonomy" id="100268"/>
    <lineage>
        <taxon>Eukaryota</taxon>
        <taxon>Metazoa</taxon>
        <taxon>Spiralia</taxon>
        <taxon>Lophotrochozoa</taxon>
        <taxon>Platyhelminthes</taxon>
        <taxon>Trematoda</taxon>
        <taxon>Digenea</taxon>
        <taxon>Plagiorchiida</taxon>
        <taxon>Troglotremata</taxon>
        <taxon>Troglotrematidae</taxon>
        <taxon>Paragonimus</taxon>
    </lineage>
</organism>
<dbReference type="Proteomes" id="UP000748531">
    <property type="component" value="Unassembled WGS sequence"/>
</dbReference>
<dbReference type="EMBL" id="LUCH01009840">
    <property type="protein sequence ID" value="KAF5395918.1"/>
    <property type="molecule type" value="Genomic_DNA"/>
</dbReference>
<dbReference type="AlphaFoldDB" id="A0A8J4WDS3"/>
<reference evidence="1" key="1">
    <citation type="submission" date="2019-05" db="EMBL/GenBank/DDBJ databases">
        <title>Annotation for the trematode Paragonimus heterotremus.</title>
        <authorList>
            <person name="Choi Y.-J."/>
        </authorList>
    </citation>
    <scope>NUCLEOTIDE SEQUENCE</scope>
    <source>
        <strain evidence="1">LC</strain>
    </source>
</reference>
<gene>
    <name evidence="1" type="ORF">PHET_11434</name>
</gene>
<evidence type="ECO:0000313" key="1">
    <source>
        <dbReference type="EMBL" id="KAF5395918.1"/>
    </source>
</evidence>
<evidence type="ECO:0000313" key="2">
    <source>
        <dbReference type="Proteomes" id="UP000748531"/>
    </source>
</evidence>
<proteinExistence type="predicted"/>
<name>A0A8J4WDS3_9TREM</name>
<comment type="caution">
    <text evidence="1">The sequence shown here is derived from an EMBL/GenBank/DDBJ whole genome shotgun (WGS) entry which is preliminary data.</text>
</comment>
<sequence>MESIISVADIDFVVLRKMNGTGITVELTVFNKGVAIQLDIIAKLATENQMWSMCVRSGLRFGRWINVGLHWSLQTHNRPGIWELYFGDHRKYATGLPSRNTSVPQLYNALMKLYADKITYKQEGEQREAQTTVINGFIHKIGEFCYTVE</sequence>
<protein>
    <submittedName>
        <fullName evidence="1">Uncharacterized protein</fullName>
    </submittedName>
</protein>